<protein>
    <submittedName>
        <fullName evidence="1">Uncharacterized protein</fullName>
    </submittedName>
</protein>
<feature type="non-terminal residue" evidence="1">
    <location>
        <position position="54"/>
    </location>
</feature>
<reference evidence="1" key="1">
    <citation type="journal article" date="2021" name="J. Hered.">
        <title>Genome Assembly of Salicaceae Populus deltoides (Eastern Cottonwood) I-69 Based on Nanopore Sequencing and Hi-C Technologies.</title>
        <authorList>
            <person name="Bai S."/>
            <person name="Wu H."/>
            <person name="Zhang J."/>
            <person name="Pan Z."/>
            <person name="Zhao W."/>
            <person name="Li Z."/>
            <person name="Tong C."/>
        </authorList>
    </citation>
    <scope>NUCLEOTIDE SEQUENCE</scope>
    <source>
        <tissue evidence="1">Leaf</tissue>
    </source>
</reference>
<keyword evidence="2" id="KW-1185">Reference proteome</keyword>
<name>A0A8T2ZSV8_POPDE</name>
<evidence type="ECO:0000313" key="2">
    <source>
        <dbReference type="Proteomes" id="UP000807159"/>
    </source>
</evidence>
<dbReference type="Proteomes" id="UP000807159">
    <property type="component" value="Chromosome 1"/>
</dbReference>
<proteinExistence type="predicted"/>
<comment type="caution">
    <text evidence="1">The sequence shown here is derived from an EMBL/GenBank/DDBJ whole genome shotgun (WGS) entry which is preliminary data.</text>
</comment>
<dbReference type="AlphaFoldDB" id="A0A8T2ZSV8"/>
<dbReference type="EMBL" id="JACEGQ020000001">
    <property type="protein sequence ID" value="KAH8520643.1"/>
    <property type="molecule type" value="Genomic_DNA"/>
</dbReference>
<gene>
    <name evidence="1" type="ORF">H0E87_001910</name>
</gene>
<accession>A0A8T2ZSV8</accession>
<organism evidence="1 2">
    <name type="scientific">Populus deltoides</name>
    <name type="common">Eastern poplar</name>
    <name type="synonym">Eastern cottonwood</name>
    <dbReference type="NCBI Taxonomy" id="3696"/>
    <lineage>
        <taxon>Eukaryota</taxon>
        <taxon>Viridiplantae</taxon>
        <taxon>Streptophyta</taxon>
        <taxon>Embryophyta</taxon>
        <taxon>Tracheophyta</taxon>
        <taxon>Spermatophyta</taxon>
        <taxon>Magnoliopsida</taxon>
        <taxon>eudicotyledons</taxon>
        <taxon>Gunneridae</taxon>
        <taxon>Pentapetalae</taxon>
        <taxon>rosids</taxon>
        <taxon>fabids</taxon>
        <taxon>Malpighiales</taxon>
        <taxon>Salicaceae</taxon>
        <taxon>Saliceae</taxon>
        <taxon>Populus</taxon>
    </lineage>
</organism>
<sequence length="54" mass="6233">MWSLWRSRNSRIFRQQFQSKSSIVQTIKNTAADIEHAMDDGSRASVNRHKAGEV</sequence>
<evidence type="ECO:0000313" key="1">
    <source>
        <dbReference type="EMBL" id="KAH8520643.1"/>
    </source>
</evidence>